<dbReference type="EMBL" id="KN818489">
    <property type="protein sequence ID" value="KIL55655.1"/>
    <property type="molecule type" value="Genomic_DNA"/>
</dbReference>
<feature type="compositionally biased region" description="Basic residues" evidence="1">
    <location>
        <begin position="13"/>
        <end position="22"/>
    </location>
</feature>
<keyword evidence="3" id="KW-1185">Reference proteome</keyword>
<protein>
    <submittedName>
        <fullName evidence="2">Uncharacterized protein</fullName>
    </submittedName>
</protein>
<feature type="compositionally biased region" description="Acidic residues" evidence="1">
    <location>
        <begin position="40"/>
        <end position="61"/>
    </location>
</feature>
<evidence type="ECO:0000313" key="3">
    <source>
        <dbReference type="Proteomes" id="UP000054549"/>
    </source>
</evidence>
<sequence>MPAKPRSPTLSPRKTRNQRKRTLSVLSDKSIKVAKKRREEEEEEERSARAEDDDDDDDVNEEGAKKTGKQWCKNPSDTGSHQ</sequence>
<dbReference type="AlphaFoldDB" id="A0A0C2RZ63"/>
<evidence type="ECO:0000313" key="2">
    <source>
        <dbReference type="EMBL" id="KIL55655.1"/>
    </source>
</evidence>
<organism evidence="2 3">
    <name type="scientific">Amanita muscaria (strain Koide BX008)</name>
    <dbReference type="NCBI Taxonomy" id="946122"/>
    <lineage>
        <taxon>Eukaryota</taxon>
        <taxon>Fungi</taxon>
        <taxon>Dikarya</taxon>
        <taxon>Basidiomycota</taxon>
        <taxon>Agaricomycotina</taxon>
        <taxon>Agaricomycetes</taxon>
        <taxon>Agaricomycetidae</taxon>
        <taxon>Agaricales</taxon>
        <taxon>Pluteineae</taxon>
        <taxon>Amanitaceae</taxon>
        <taxon>Amanita</taxon>
    </lineage>
</organism>
<proteinExistence type="predicted"/>
<dbReference type="Proteomes" id="UP000054549">
    <property type="component" value="Unassembled WGS sequence"/>
</dbReference>
<gene>
    <name evidence="2" type="ORF">M378DRAFT_17764</name>
</gene>
<dbReference type="HOGENOM" id="CLU_2557813_0_0_1"/>
<accession>A0A0C2RZ63</accession>
<dbReference type="InParanoid" id="A0A0C2RZ63"/>
<reference evidence="2 3" key="1">
    <citation type="submission" date="2014-04" db="EMBL/GenBank/DDBJ databases">
        <title>Evolutionary Origins and Diversification of the Mycorrhizal Mutualists.</title>
        <authorList>
            <consortium name="DOE Joint Genome Institute"/>
            <consortium name="Mycorrhizal Genomics Consortium"/>
            <person name="Kohler A."/>
            <person name="Kuo A."/>
            <person name="Nagy L.G."/>
            <person name="Floudas D."/>
            <person name="Copeland A."/>
            <person name="Barry K.W."/>
            <person name="Cichocki N."/>
            <person name="Veneault-Fourrey C."/>
            <person name="LaButti K."/>
            <person name="Lindquist E.A."/>
            <person name="Lipzen A."/>
            <person name="Lundell T."/>
            <person name="Morin E."/>
            <person name="Murat C."/>
            <person name="Riley R."/>
            <person name="Ohm R."/>
            <person name="Sun H."/>
            <person name="Tunlid A."/>
            <person name="Henrissat B."/>
            <person name="Grigoriev I.V."/>
            <person name="Hibbett D.S."/>
            <person name="Martin F."/>
        </authorList>
    </citation>
    <scope>NUCLEOTIDE SEQUENCE [LARGE SCALE GENOMIC DNA]</scope>
    <source>
        <strain evidence="2 3">Koide BX008</strain>
    </source>
</reference>
<feature type="region of interest" description="Disordered" evidence="1">
    <location>
        <begin position="1"/>
        <end position="82"/>
    </location>
</feature>
<name>A0A0C2RZ63_AMAMK</name>
<feature type="compositionally biased region" description="Polar residues" evidence="1">
    <location>
        <begin position="73"/>
        <end position="82"/>
    </location>
</feature>
<evidence type="ECO:0000256" key="1">
    <source>
        <dbReference type="SAM" id="MobiDB-lite"/>
    </source>
</evidence>